<dbReference type="GeneTree" id="ENSGT00390000013700"/>
<evidence type="ECO:0000259" key="3">
    <source>
        <dbReference type="PROSITE" id="PS51048"/>
    </source>
</evidence>
<reference evidence="5" key="2">
    <citation type="submission" date="2025-08" db="UniProtKB">
        <authorList>
            <consortium name="Ensembl"/>
        </authorList>
    </citation>
    <scope>IDENTIFICATION</scope>
    <source>
        <strain evidence="5">breed Abyssinian</strain>
    </source>
</reference>
<evidence type="ECO:0000256" key="2">
    <source>
        <dbReference type="PROSITE-ProRule" id="PRU00339"/>
    </source>
</evidence>
<dbReference type="InterPro" id="IPR011990">
    <property type="entry name" value="TPR-like_helical_dom_sf"/>
</dbReference>
<accession>A0ABI7YR46</accession>
<dbReference type="Pfam" id="PF05002">
    <property type="entry name" value="SGS"/>
    <property type="match status" value="1"/>
</dbReference>
<dbReference type="PROSITE" id="PS50005">
    <property type="entry name" value="TPR"/>
    <property type="match status" value="1"/>
</dbReference>
<reference evidence="5 6" key="1">
    <citation type="submission" date="2021-02" db="EMBL/GenBank/DDBJ databases">
        <title>Safari Cat Assemblies.</title>
        <authorList>
            <person name="Bredemeyer K.R."/>
            <person name="Murphy W.J."/>
        </authorList>
    </citation>
    <scope>NUCLEOTIDE SEQUENCE [LARGE SCALE GENOMIC DNA]</scope>
</reference>
<proteinExistence type="inferred from homology"/>
<evidence type="ECO:0000313" key="5">
    <source>
        <dbReference type="Ensembl" id="ENSFCTP00005036461.1"/>
    </source>
</evidence>
<protein>
    <recommendedName>
        <fullName evidence="7">SGT1 homolog, MIS12 kinetochore complex assembly cochaperone</fullName>
    </recommendedName>
</protein>
<dbReference type="InterPro" id="IPR044563">
    <property type="entry name" value="Sgt1-like"/>
</dbReference>
<dbReference type="PROSITE" id="PS51048">
    <property type="entry name" value="SGS"/>
    <property type="match status" value="1"/>
</dbReference>
<dbReference type="Pfam" id="PF04969">
    <property type="entry name" value="CS"/>
    <property type="match status" value="1"/>
</dbReference>
<dbReference type="InterPro" id="IPR019734">
    <property type="entry name" value="TPR_rpt"/>
</dbReference>
<feature type="domain" description="SGS" evidence="3">
    <location>
        <begin position="248"/>
        <end position="339"/>
    </location>
</feature>
<name>A0ABI7YR46_FELCA</name>
<dbReference type="Ensembl" id="ENSFCTT00005050077.1">
    <property type="protein sequence ID" value="ENSFCTP00005036461.1"/>
    <property type="gene ID" value="ENSFCTG00005017186.1"/>
</dbReference>
<dbReference type="InterPro" id="IPR008978">
    <property type="entry name" value="HSP20-like_chaperone"/>
</dbReference>
<dbReference type="PROSITE" id="PS51203">
    <property type="entry name" value="CS"/>
    <property type="match status" value="1"/>
</dbReference>
<evidence type="ECO:0000313" key="6">
    <source>
        <dbReference type="Proteomes" id="UP000823872"/>
    </source>
</evidence>
<dbReference type="Gene3D" id="2.60.40.790">
    <property type="match status" value="1"/>
</dbReference>
<evidence type="ECO:0000259" key="4">
    <source>
        <dbReference type="PROSITE" id="PS51203"/>
    </source>
</evidence>
<organism evidence="5 6">
    <name type="scientific">Felis catus</name>
    <name type="common">Cat</name>
    <name type="synonym">Felis silvestris catus</name>
    <dbReference type="NCBI Taxonomy" id="9685"/>
    <lineage>
        <taxon>Eukaryota</taxon>
        <taxon>Metazoa</taxon>
        <taxon>Chordata</taxon>
        <taxon>Craniata</taxon>
        <taxon>Vertebrata</taxon>
        <taxon>Euteleostomi</taxon>
        <taxon>Mammalia</taxon>
        <taxon>Eutheria</taxon>
        <taxon>Laurasiatheria</taxon>
        <taxon>Carnivora</taxon>
        <taxon>Feliformia</taxon>
        <taxon>Felidae</taxon>
        <taxon>Felinae</taxon>
        <taxon>Felis</taxon>
    </lineage>
</organism>
<dbReference type="SMART" id="SM00028">
    <property type="entry name" value="TPR"/>
    <property type="match status" value="2"/>
</dbReference>
<feature type="domain" description="CS" evidence="4">
    <location>
        <begin position="141"/>
        <end position="230"/>
    </location>
</feature>
<dbReference type="SUPFAM" id="SSF48452">
    <property type="entry name" value="TPR-like"/>
    <property type="match status" value="1"/>
</dbReference>
<dbReference type="Proteomes" id="UP000823872">
    <property type="component" value="Chromosome A1"/>
</dbReference>
<sequence length="475" mass="53342">MAAAAAEPATAQKFFRSFSDALIDEDPQAALEELTKALEQKPDDAEYYCQRAYCYILLGNYCDAVADARKSLELNPNNSIAMLRKGICEYHEKNFAAALETFVGGQKLDSADPDFTVWIKRCQEAQDGSQSEVSASQRTHQSKIKYDWYQTESQVIITLMIKNVQKNNVIVEFSEKELSALVKLPSGEDYNLKLRLLHLIIPEQSTFKVLSTKIEIKMKKTEAVRWEKLEGQGNVPTPKQFVADVKNLYPSSSHYTRNWDKLVGEIKEEEKNEKLEGDAALNKLFQQIYSDGSDEVKRAMNKSFMESGGTVLSTNWSDVGKRKVEINPPDDMEWKKRILEPRELGESERGQRFKKPGMELVWTYGKVWKPRVVARLGRTVNVENSGGKAPGWLDRHLLYGVISHHAQDAGHPPAAWHDNSAGGAATLIVVGPRIVAPQGLTDLLAMSVAPPTFYAADSFVIQSRVECHAFPFLLL</sequence>
<feature type="repeat" description="TPR" evidence="2">
    <location>
        <begin position="45"/>
        <end position="78"/>
    </location>
</feature>
<dbReference type="InterPro" id="IPR007052">
    <property type="entry name" value="CS_dom"/>
</dbReference>
<dbReference type="SUPFAM" id="SSF49764">
    <property type="entry name" value="HSP20-like chaperones"/>
    <property type="match status" value="1"/>
</dbReference>
<dbReference type="Pfam" id="PF13432">
    <property type="entry name" value="TPR_16"/>
    <property type="match status" value="1"/>
</dbReference>
<keyword evidence="2" id="KW-0802">TPR repeat</keyword>
<keyword evidence="6" id="KW-1185">Reference proteome</keyword>
<dbReference type="CDD" id="cd06489">
    <property type="entry name" value="p23_CS_hSgt1_like"/>
    <property type="match status" value="1"/>
</dbReference>
<dbReference type="Gene3D" id="1.25.40.10">
    <property type="entry name" value="Tetratricopeptide repeat domain"/>
    <property type="match status" value="1"/>
</dbReference>
<reference evidence="5" key="3">
    <citation type="submission" date="2025-09" db="UniProtKB">
        <authorList>
            <consortium name="Ensembl"/>
        </authorList>
    </citation>
    <scope>IDENTIFICATION</scope>
    <source>
        <strain evidence="5">breed Abyssinian</strain>
    </source>
</reference>
<gene>
    <name evidence="5" type="primary">SUGT1</name>
</gene>
<evidence type="ECO:0000256" key="1">
    <source>
        <dbReference type="ARBA" id="ARBA00008509"/>
    </source>
</evidence>
<dbReference type="PANTHER" id="PTHR45862">
    <property type="entry name" value="PROTEIN SGT1 HOMOLOG"/>
    <property type="match status" value="1"/>
</dbReference>
<evidence type="ECO:0008006" key="7">
    <source>
        <dbReference type="Google" id="ProtNLM"/>
    </source>
</evidence>
<comment type="similarity">
    <text evidence="1">Belongs to the SGT1 family.</text>
</comment>
<dbReference type="InterPro" id="IPR007699">
    <property type="entry name" value="SGS_dom"/>
</dbReference>